<gene>
    <name evidence="1" type="ORF">NPD5_2138</name>
</gene>
<proteinExistence type="predicted"/>
<dbReference type="EMBL" id="CP013243">
    <property type="protein sequence ID" value="APH17044.1"/>
    <property type="molecule type" value="Genomic_DNA"/>
</dbReference>
<protein>
    <submittedName>
        <fullName evidence="1">KWG repeat domain protein</fullName>
    </submittedName>
</protein>
<name>A0A1L3NLU0_CLOSG</name>
<sequence>MIRIKAMYSKEEDKEKLLREFKTSFNIMKVSKEYKKEGQHRRIYIDLEQKNKVHSKGINYKPQF</sequence>
<evidence type="ECO:0000313" key="2">
    <source>
        <dbReference type="Proteomes" id="UP000182204"/>
    </source>
</evidence>
<evidence type="ECO:0000313" key="1">
    <source>
        <dbReference type="EMBL" id="APH17044.1"/>
    </source>
</evidence>
<dbReference type="AlphaFoldDB" id="A0A1L3NLU0"/>
<dbReference type="Proteomes" id="UP000182204">
    <property type="component" value="Chromosome"/>
</dbReference>
<accession>A0A1L3NLU0</accession>
<reference evidence="1 2" key="1">
    <citation type="submission" date="2015-11" db="EMBL/GenBank/DDBJ databases">
        <authorList>
            <person name="Hill K.K."/>
            <person name="Shirey T.B."/>
            <person name="Raphael B."/>
            <person name="Daligault H.E."/>
            <person name="Davenport K.W."/>
            <person name="Bruce D.C."/>
            <person name="Foley B.T."/>
            <person name="Johnson S.L."/>
        </authorList>
    </citation>
    <scope>NUCLEOTIDE SEQUENCE [LARGE SCALE GENOMIC DNA]</scope>
    <source>
        <strain evidence="1 2">CDC_1632</strain>
    </source>
</reference>
<organism evidence="1 2">
    <name type="scientific">Clostridium sporogenes</name>
    <dbReference type="NCBI Taxonomy" id="1509"/>
    <lineage>
        <taxon>Bacteria</taxon>
        <taxon>Bacillati</taxon>
        <taxon>Bacillota</taxon>
        <taxon>Clostridia</taxon>
        <taxon>Eubacteriales</taxon>
        <taxon>Clostridiaceae</taxon>
        <taxon>Clostridium</taxon>
    </lineage>
</organism>
<dbReference type="RefSeq" id="WP_045517685.1">
    <property type="nucleotide sequence ID" value="NZ_CP013243.1"/>
</dbReference>